<name>A0A1M6DK63_9FIRM</name>
<organism evidence="2 3">
    <name type="scientific">Geosporobacter subterraneus DSM 17957</name>
    <dbReference type="NCBI Taxonomy" id="1121919"/>
    <lineage>
        <taxon>Bacteria</taxon>
        <taxon>Bacillati</taxon>
        <taxon>Bacillota</taxon>
        <taxon>Clostridia</taxon>
        <taxon>Peptostreptococcales</taxon>
        <taxon>Thermotaleaceae</taxon>
        <taxon>Geosporobacter</taxon>
    </lineage>
</organism>
<evidence type="ECO:0000313" key="3">
    <source>
        <dbReference type="Proteomes" id="UP000184536"/>
    </source>
</evidence>
<evidence type="ECO:0000259" key="1">
    <source>
        <dbReference type="PROSITE" id="PS51186"/>
    </source>
</evidence>
<dbReference type="Pfam" id="PF17668">
    <property type="entry name" value="Acetyltransf_17"/>
    <property type="match status" value="1"/>
</dbReference>
<dbReference type="AlphaFoldDB" id="A0A1M6DK63"/>
<dbReference type="InterPro" id="IPR000182">
    <property type="entry name" value="GNAT_dom"/>
</dbReference>
<dbReference type="EMBL" id="FQZV01000006">
    <property type="protein sequence ID" value="SHI73531.1"/>
    <property type="molecule type" value="Genomic_DNA"/>
</dbReference>
<keyword evidence="3" id="KW-1185">Reference proteome</keyword>
<dbReference type="STRING" id="1121919.SAMN02745975_00482"/>
<protein>
    <submittedName>
        <fullName evidence="2">Predicted acetyltransferase</fullName>
    </submittedName>
</protein>
<feature type="domain" description="N-acetyltransferase" evidence="1">
    <location>
        <begin position="1"/>
        <end position="159"/>
    </location>
</feature>
<dbReference type="InterPro" id="IPR051554">
    <property type="entry name" value="Acetyltransferase_Eis"/>
</dbReference>
<accession>A0A1M6DK63</accession>
<evidence type="ECO:0000313" key="2">
    <source>
        <dbReference type="EMBL" id="SHI73531.1"/>
    </source>
</evidence>
<dbReference type="Gene3D" id="3.30.1050.10">
    <property type="entry name" value="SCP2 sterol-binding domain"/>
    <property type="match status" value="1"/>
</dbReference>
<dbReference type="RefSeq" id="WP_110939775.1">
    <property type="nucleotide sequence ID" value="NZ_FQZV01000006.1"/>
</dbReference>
<keyword evidence="2" id="KW-0808">Transferase</keyword>
<dbReference type="InterPro" id="IPR025559">
    <property type="entry name" value="Eis_dom"/>
</dbReference>
<dbReference type="PROSITE" id="PS51186">
    <property type="entry name" value="GNAT"/>
    <property type="match status" value="1"/>
</dbReference>
<dbReference type="SUPFAM" id="SSF55718">
    <property type="entry name" value="SCP-like"/>
    <property type="match status" value="1"/>
</dbReference>
<sequence>MNIRLLDKNHIPTAKELWGYAFEKNEPFYSWYFDEVFKPENSIGVFFENQLVSCLQLNPYRLKLKGSSFSASYVVGVITAPEFRNRGFMKPLLEASLQEMRRRNHSLSILMPFDTTYYQPYGWELCYTQLRYEVPPDSLRKISQPGGLFSMVSLEKDISSMDAVYRQWLTSYQGYIARSHRDWLNLLKDLYCDGGYARLLRDDQHQPVGYVLYYLEKHRLFAKEIAYTTAWAQRAIFDFLYRHKAQVDQVGWTAPMGDPTYLYLPDRITPKAVNSVKVLPFMAGRVVDVKMALENLSFESSVSGEFSLAVQDLTAPWNHGKFLVTVEKGTAQVASYSGENIDLYCSINAFSQLFWGAIDMDQAIRLELIRIQPEKLNLLAQIFPKHQNYINEFF</sequence>
<dbReference type="PANTHER" id="PTHR37817:SF1">
    <property type="entry name" value="N-ACETYLTRANSFERASE EIS"/>
    <property type="match status" value="1"/>
</dbReference>
<reference evidence="3" key="1">
    <citation type="submission" date="2016-11" db="EMBL/GenBank/DDBJ databases">
        <authorList>
            <person name="Varghese N."/>
            <person name="Submissions S."/>
        </authorList>
    </citation>
    <scope>NUCLEOTIDE SEQUENCE [LARGE SCALE GENOMIC DNA]</scope>
    <source>
        <strain evidence="3">DSM 17957</strain>
    </source>
</reference>
<proteinExistence type="predicted"/>
<dbReference type="Proteomes" id="UP000184536">
    <property type="component" value="Unassembled WGS sequence"/>
</dbReference>
<dbReference type="OrthoDB" id="9768284at2"/>
<dbReference type="Gene3D" id="3.40.630.30">
    <property type="match status" value="2"/>
</dbReference>
<dbReference type="Pfam" id="PF13530">
    <property type="entry name" value="SCP2_2"/>
    <property type="match status" value="1"/>
</dbReference>
<dbReference type="InterPro" id="IPR041380">
    <property type="entry name" value="Acetyltransf_17"/>
</dbReference>
<dbReference type="PANTHER" id="PTHR37817">
    <property type="entry name" value="N-ACETYLTRANSFERASE EIS"/>
    <property type="match status" value="1"/>
</dbReference>
<dbReference type="GO" id="GO:0034069">
    <property type="term" value="F:aminoglycoside N-acetyltransferase activity"/>
    <property type="evidence" value="ECO:0007669"/>
    <property type="project" value="TreeGrafter"/>
</dbReference>
<gene>
    <name evidence="2" type="ORF">SAMN02745975_00482</name>
</gene>
<dbReference type="InterPro" id="IPR016181">
    <property type="entry name" value="Acyl_CoA_acyltransferase"/>
</dbReference>
<dbReference type="SUPFAM" id="SSF55729">
    <property type="entry name" value="Acyl-CoA N-acyltransferases (Nat)"/>
    <property type="match status" value="1"/>
</dbReference>
<dbReference type="InterPro" id="IPR036527">
    <property type="entry name" value="SCP2_sterol-bd_dom_sf"/>
</dbReference>
<dbReference type="GO" id="GO:0030649">
    <property type="term" value="P:aminoglycoside antibiotic catabolic process"/>
    <property type="evidence" value="ECO:0007669"/>
    <property type="project" value="TreeGrafter"/>
</dbReference>
<dbReference type="Pfam" id="PF13527">
    <property type="entry name" value="Acetyltransf_9"/>
    <property type="match status" value="1"/>
</dbReference>